<name>A0A2C5XIL7_9HYPO</name>
<dbReference type="EMBL" id="NJES01000319">
    <property type="protein sequence ID" value="PHH73759.1"/>
    <property type="molecule type" value="Genomic_DNA"/>
</dbReference>
<evidence type="ECO:0000256" key="1">
    <source>
        <dbReference type="SAM" id="MobiDB-lite"/>
    </source>
</evidence>
<dbReference type="STRING" id="2004952.A0A2C5XIL7"/>
<proteinExistence type="predicted"/>
<comment type="caution">
    <text evidence="2">The sequence shown here is derived from an EMBL/GenBank/DDBJ whole genome shotgun (WGS) entry which is preliminary data.</text>
</comment>
<accession>A0A2C5XIL7</accession>
<gene>
    <name evidence="2" type="ORF">CDD80_3573</name>
</gene>
<organism evidence="2 3">
    <name type="scientific">Ophiocordyceps camponoti-rufipedis</name>
    <dbReference type="NCBI Taxonomy" id="2004952"/>
    <lineage>
        <taxon>Eukaryota</taxon>
        <taxon>Fungi</taxon>
        <taxon>Dikarya</taxon>
        <taxon>Ascomycota</taxon>
        <taxon>Pezizomycotina</taxon>
        <taxon>Sordariomycetes</taxon>
        <taxon>Hypocreomycetidae</taxon>
        <taxon>Hypocreales</taxon>
        <taxon>Ophiocordycipitaceae</taxon>
        <taxon>Ophiocordyceps</taxon>
    </lineage>
</organism>
<evidence type="ECO:0000313" key="2">
    <source>
        <dbReference type="EMBL" id="PHH73759.1"/>
    </source>
</evidence>
<sequence>MENLKKWGVRKNRRKDVILSQNADIEKGHHQQHPVATVADDDALGQPPAHQQAVQSLVLPYHHQEPLQEQQPQQASHDLNNGWGFFAHSRWPGEHTGAVSSFARHQVDGQEPQTLVENASPSRRRRLNAGAAACAPVLVDDSMPTDDEELKPCHWMDHYTLT</sequence>
<keyword evidence="3" id="KW-1185">Reference proteome</keyword>
<reference evidence="2 3" key="1">
    <citation type="submission" date="2017-06" db="EMBL/GenBank/DDBJ databases">
        <title>Ant-infecting Ophiocordyceps genomes reveal a high diversity of potential behavioral manipulation genes and a possible major role for enterotoxins.</title>
        <authorList>
            <person name="De Bekker C."/>
            <person name="Evans H.C."/>
            <person name="Brachmann A."/>
            <person name="Hughes D.P."/>
        </authorList>
    </citation>
    <scope>NUCLEOTIDE SEQUENCE [LARGE SCALE GENOMIC DNA]</scope>
    <source>
        <strain evidence="2 3">Map16</strain>
    </source>
</reference>
<dbReference type="Proteomes" id="UP000226431">
    <property type="component" value="Unassembled WGS sequence"/>
</dbReference>
<dbReference type="OrthoDB" id="4913960at2759"/>
<feature type="region of interest" description="Disordered" evidence="1">
    <location>
        <begin position="1"/>
        <end position="52"/>
    </location>
</feature>
<dbReference type="AlphaFoldDB" id="A0A2C5XIL7"/>
<evidence type="ECO:0008006" key="4">
    <source>
        <dbReference type="Google" id="ProtNLM"/>
    </source>
</evidence>
<protein>
    <recommendedName>
        <fullName evidence="4">Clr5 domain-containing protein</fullName>
    </recommendedName>
</protein>
<evidence type="ECO:0000313" key="3">
    <source>
        <dbReference type="Proteomes" id="UP000226431"/>
    </source>
</evidence>